<proteinExistence type="predicted"/>
<accession>E6K5T2</accession>
<dbReference type="AlphaFoldDB" id="E6K5T2"/>
<sequence>MYRSHTDGKSVKAISANYRMVVNNINKNASDKILQPEREGSF</sequence>
<protein>
    <submittedName>
        <fullName evidence="1">Uncharacterized protein</fullName>
    </submittedName>
</protein>
<dbReference type="EMBL" id="AEPD01000017">
    <property type="protein sequence ID" value="EFU31204.1"/>
    <property type="molecule type" value="Genomic_DNA"/>
</dbReference>
<dbReference type="Proteomes" id="UP000003112">
    <property type="component" value="Unassembled WGS sequence"/>
</dbReference>
<dbReference type="HOGENOM" id="CLU_3255711_0_0_10"/>
<comment type="caution">
    <text evidence="1">The sequence shown here is derived from an EMBL/GenBank/DDBJ whole genome shotgun (WGS) entry which is preliminary data.</text>
</comment>
<reference evidence="1 2" key="1">
    <citation type="submission" date="2010-10" db="EMBL/GenBank/DDBJ databases">
        <authorList>
            <person name="Muzny D."/>
            <person name="Qin X."/>
            <person name="Deng J."/>
            <person name="Jiang H."/>
            <person name="Liu Y."/>
            <person name="Qu J."/>
            <person name="Song X.-Z."/>
            <person name="Zhang L."/>
            <person name="Thornton R."/>
            <person name="Coyle M."/>
            <person name="Francisco L."/>
            <person name="Jackson L."/>
            <person name="Javaid M."/>
            <person name="Korchina V."/>
            <person name="Kovar C."/>
            <person name="Mata R."/>
            <person name="Mathew T."/>
            <person name="Ngo R."/>
            <person name="Nguyen L."/>
            <person name="Nguyen N."/>
            <person name="Okwuonu G."/>
            <person name="Ongeri F."/>
            <person name="Pham C."/>
            <person name="Simmons D."/>
            <person name="Wilczek-Boney K."/>
            <person name="Hale W."/>
            <person name="Jakkamsetti A."/>
            <person name="Pham P."/>
            <person name="Ruth R."/>
            <person name="San Lucas F."/>
            <person name="Warren J."/>
            <person name="Zhang J."/>
            <person name="Zhao Z."/>
            <person name="Zhou C."/>
            <person name="Zhu D."/>
            <person name="Lee S."/>
            <person name="Bess C."/>
            <person name="Blankenburg K."/>
            <person name="Forbes L."/>
            <person name="Fu Q."/>
            <person name="Gubbala S."/>
            <person name="Hirani K."/>
            <person name="Jayaseelan J.C."/>
            <person name="Lara F."/>
            <person name="Munidasa M."/>
            <person name="Palculict T."/>
            <person name="Patil S."/>
            <person name="Pu L.-L."/>
            <person name="Saada N."/>
            <person name="Tang L."/>
            <person name="Weissenberger G."/>
            <person name="Zhu Y."/>
            <person name="Hemphill L."/>
            <person name="Shang Y."/>
            <person name="Youmans B."/>
            <person name="Ayvaz T."/>
            <person name="Ross M."/>
            <person name="Santibanez J."/>
            <person name="Aqrawi P."/>
            <person name="Gross S."/>
            <person name="Joshi V."/>
            <person name="Fowler G."/>
            <person name="Nazareth L."/>
            <person name="Reid J."/>
            <person name="Worley K."/>
            <person name="Petrosino J."/>
            <person name="Highlander S."/>
            <person name="Gibbs R."/>
        </authorList>
    </citation>
    <scope>NUCLEOTIDE SEQUENCE [LARGE SCALE GENOMIC DNA]</scope>
    <source>
        <strain evidence="1 2">ATCC 33574</strain>
    </source>
</reference>
<name>E6K5T2_9BACT</name>
<evidence type="ECO:0000313" key="1">
    <source>
        <dbReference type="EMBL" id="EFU31204.1"/>
    </source>
</evidence>
<dbReference type="STRING" id="873513.HMPREF6485_0920"/>
<evidence type="ECO:0000313" key="2">
    <source>
        <dbReference type="Proteomes" id="UP000003112"/>
    </source>
</evidence>
<organism evidence="1 2">
    <name type="scientific">Segatella buccae ATCC 33574</name>
    <dbReference type="NCBI Taxonomy" id="873513"/>
    <lineage>
        <taxon>Bacteria</taxon>
        <taxon>Pseudomonadati</taxon>
        <taxon>Bacteroidota</taxon>
        <taxon>Bacteroidia</taxon>
        <taxon>Bacteroidales</taxon>
        <taxon>Prevotellaceae</taxon>
        <taxon>Segatella</taxon>
    </lineage>
</organism>
<gene>
    <name evidence="1" type="ORF">HMPREF6485_0920</name>
</gene>
<keyword evidence="2" id="KW-1185">Reference proteome</keyword>